<sequence length="425" mass="47216">MSRDLIPGSDDEAELRLDLPESVVDGGSDIAVDTRGPSTVPGSPLADSPVQEIVPIARGNIVPVREKERKKRKSTSRDQIVELSDDDDEYNAKPKPKSRGRKAAVDNKEGNAKKNTKRATNKGRRASSIPESKTSAEDAANFEQLTHVSDENSDLGMDSNEGSVTYERRKSEDLGQLKVPKKRKSAAREENPKATKRRKTITIESDDEVQPPAPSARRNKRVVNSIVDPDTSPDELQIPDRRRSRSSKEPNPTQLTQPKPANPRVHRVSKSTSPSPEAPEQTEGHEDVDDPPVEANESTEVIVSDKVKVPSDQAKEPPVKSTPRLSNTFDSGHYIPKRGSVSDILRKTGLHSRLSSSKLTKGSTVKIAPLHLNRKTPPPPPVPIKKPQKAKNEDEEEEEPDFTGMTKKQIERYWEEKKYRAWFSP</sequence>
<evidence type="ECO:0000313" key="2">
    <source>
        <dbReference type="EMBL" id="CCA70782.1"/>
    </source>
</evidence>
<feature type="compositionally biased region" description="Polar residues" evidence="1">
    <location>
        <begin position="249"/>
        <end position="259"/>
    </location>
</feature>
<accession>G4THI5</accession>
<dbReference type="HOGENOM" id="CLU_645761_0_0_1"/>
<organism evidence="2 3">
    <name type="scientific">Serendipita indica (strain DSM 11827)</name>
    <name type="common">Root endophyte fungus</name>
    <name type="synonym">Piriformospora indica</name>
    <dbReference type="NCBI Taxonomy" id="1109443"/>
    <lineage>
        <taxon>Eukaryota</taxon>
        <taxon>Fungi</taxon>
        <taxon>Dikarya</taxon>
        <taxon>Basidiomycota</taxon>
        <taxon>Agaricomycotina</taxon>
        <taxon>Agaricomycetes</taxon>
        <taxon>Sebacinales</taxon>
        <taxon>Serendipitaceae</taxon>
        <taxon>Serendipita</taxon>
    </lineage>
</organism>
<comment type="caution">
    <text evidence="2">The sequence shown here is derived from an EMBL/GenBank/DDBJ whole genome shotgun (WGS) entry which is preliminary data.</text>
</comment>
<dbReference type="AlphaFoldDB" id="G4THI5"/>
<feature type="compositionally biased region" description="Basic residues" evidence="1">
    <location>
        <begin position="114"/>
        <end position="125"/>
    </location>
</feature>
<dbReference type="InParanoid" id="G4THI5"/>
<reference evidence="2 3" key="1">
    <citation type="journal article" date="2011" name="PLoS Pathog.">
        <title>Endophytic Life Strategies Decoded by Genome and Transcriptome Analyses of the Mutualistic Root Symbiont Piriformospora indica.</title>
        <authorList>
            <person name="Zuccaro A."/>
            <person name="Lahrmann U."/>
            <person name="Guldener U."/>
            <person name="Langen G."/>
            <person name="Pfiffi S."/>
            <person name="Biedenkopf D."/>
            <person name="Wong P."/>
            <person name="Samans B."/>
            <person name="Grimm C."/>
            <person name="Basiewicz M."/>
            <person name="Murat C."/>
            <person name="Martin F."/>
            <person name="Kogel K.H."/>
        </authorList>
    </citation>
    <scope>NUCLEOTIDE SEQUENCE [LARGE SCALE GENOMIC DNA]</scope>
    <source>
        <strain evidence="2 3">DSM 11827</strain>
    </source>
</reference>
<feature type="compositionally biased region" description="Basic and acidic residues" evidence="1">
    <location>
        <begin position="103"/>
        <end position="112"/>
    </location>
</feature>
<feature type="compositionally biased region" description="Polar residues" evidence="1">
    <location>
        <begin position="353"/>
        <end position="363"/>
    </location>
</feature>
<protein>
    <submittedName>
        <fullName evidence="2">Uncharacterized protein</fullName>
    </submittedName>
</protein>
<evidence type="ECO:0000256" key="1">
    <source>
        <dbReference type="SAM" id="MobiDB-lite"/>
    </source>
</evidence>
<dbReference type="Proteomes" id="UP000007148">
    <property type="component" value="Unassembled WGS sequence"/>
</dbReference>
<dbReference type="OrthoDB" id="3269207at2759"/>
<dbReference type="EMBL" id="CAFZ01000094">
    <property type="protein sequence ID" value="CCA70782.1"/>
    <property type="molecule type" value="Genomic_DNA"/>
</dbReference>
<feature type="compositionally biased region" description="Basic and acidic residues" evidence="1">
    <location>
        <begin position="303"/>
        <end position="318"/>
    </location>
</feature>
<keyword evidence="3" id="KW-1185">Reference proteome</keyword>
<evidence type="ECO:0000313" key="3">
    <source>
        <dbReference type="Proteomes" id="UP000007148"/>
    </source>
</evidence>
<feature type="region of interest" description="Disordered" evidence="1">
    <location>
        <begin position="1"/>
        <end position="52"/>
    </location>
</feature>
<gene>
    <name evidence="2" type="ORF">PIIN_04717</name>
</gene>
<feature type="region of interest" description="Disordered" evidence="1">
    <location>
        <begin position="64"/>
        <end position="408"/>
    </location>
</feature>
<name>G4THI5_SERID</name>
<feature type="compositionally biased region" description="Basic and acidic residues" evidence="1">
    <location>
        <begin position="166"/>
        <end position="175"/>
    </location>
</feature>
<proteinExistence type="predicted"/>
<dbReference type="OMA" id="QIERYWE"/>